<gene>
    <name evidence="7" type="ORF">BCR37DRAFT_352408</name>
</gene>
<dbReference type="PANTHER" id="PTHR31121:SF7">
    <property type="entry name" value="MANNOSYLTRANSFERASE KTR4-RELATED"/>
    <property type="match status" value="1"/>
</dbReference>
<comment type="subcellular location">
    <subcellularLocation>
        <location evidence="1">Endoplasmic reticulum</location>
    </subcellularLocation>
</comment>
<feature type="region of interest" description="Disordered" evidence="6">
    <location>
        <begin position="23"/>
        <end position="53"/>
    </location>
</feature>
<dbReference type="Gene3D" id="3.90.550.10">
    <property type="entry name" value="Spore Coat Polysaccharide Biosynthesis Protein SpsA, Chain A"/>
    <property type="match status" value="1"/>
</dbReference>
<dbReference type="GO" id="GO:0006487">
    <property type="term" value="P:protein N-linked glycosylation"/>
    <property type="evidence" value="ECO:0007669"/>
    <property type="project" value="TreeGrafter"/>
</dbReference>
<organism evidence="7 8">
    <name type="scientific">Protomyces lactucae-debilis</name>
    <dbReference type="NCBI Taxonomy" id="2754530"/>
    <lineage>
        <taxon>Eukaryota</taxon>
        <taxon>Fungi</taxon>
        <taxon>Dikarya</taxon>
        <taxon>Ascomycota</taxon>
        <taxon>Taphrinomycotina</taxon>
        <taxon>Taphrinomycetes</taxon>
        <taxon>Taphrinales</taxon>
        <taxon>Protomycetaceae</taxon>
        <taxon>Protomyces</taxon>
    </lineage>
</organism>
<dbReference type="InterPro" id="IPR002685">
    <property type="entry name" value="Glyco_trans_15"/>
</dbReference>
<dbReference type="Proteomes" id="UP000193685">
    <property type="component" value="Unassembled WGS sequence"/>
</dbReference>
<evidence type="ECO:0000256" key="1">
    <source>
        <dbReference type="ARBA" id="ARBA00004240"/>
    </source>
</evidence>
<evidence type="ECO:0000256" key="4">
    <source>
        <dbReference type="ARBA" id="ARBA00022679"/>
    </source>
</evidence>
<feature type="compositionally biased region" description="Basic and acidic residues" evidence="6">
    <location>
        <begin position="30"/>
        <end position="39"/>
    </location>
</feature>
<dbReference type="RefSeq" id="XP_040722148.1">
    <property type="nucleotide sequence ID" value="XM_040868122.1"/>
</dbReference>
<reference evidence="7 8" key="1">
    <citation type="submission" date="2016-07" db="EMBL/GenBank/DDBJ databases">
        <title>Pervasive Adenine N6-methylation of Active Genes in Fungi.</title>
        <authorList>
            <consortium name="DOE Joint Genome Institute"/>
            <person name="Mondo S.J."/>
            <person name="Dannebaum R.O."/>
            <person name="Kuo R.C."/>
            <person name="Labutti K."/>
            <person name="Haridas S."/>
            <person name="Kuo A."/>
            <person name="Salamov A."/>
            <person name="Ahrendt S.R."/>
            <person name="Lipzen A."/>
            <person name="Sullivan W."/>
            <person name="Andreopoulos W.B."/>
            <person name="Clum A."/>
            <person name="Lindquist E."/>
            <person name="Daum C."/>
            <person name="Ramamoorthy G.K."/>
            <person name="Gryganskyi A."/>
            <person name="Culley D."/>
            <person name="Magnuson J.K."/>
            <person name="James T.Y."/>
            <person name="O'Malley M.A."/>
            <person name="Stajich J.E."/>
            <person name="Spatafora J.W."/>
            <person name="Visel A."/>
            <person name="Grigoriev I.V."/>
        </authorList>
    </citation>
    <scope>NUCLEOTIDE SEQUENCE [LARGE SCALE GENOMIC DNA]</scope>
    <source>
        <strain evidence="7 8">12-1054</strain>
    </source>
</reference>
<name>A0A1Y2ETG4_PROLT</name>
<dbReference type="GO" id="GO:0005783">
    <property type="term" value="C:endoplasmic reticulum"/>
    <property type="evidence" value="ECO:0007669"/>
    <property type="project" value="UniProtKB-SubCell"/>
</dbReference>
<proteinExistence type="inferred from homology"/>
<dbReference type="OMA" id="WCFFLYQ"/>
<dbReference type="GeneID" id="63784721"/>
<dbReference type="EMBL" id="MCFI01000028">
    <property type="protein sequence ID" value="ORY74842.1"/>
    <property type="molecule type" value="Genomic_DNA"/>
</dbReference>
<dbReference type="GO" id="GO:0005794">
    <property type="term" value="C:Golgi apparatus"/>
    <property type="evidence" value="ECO:0007669"/>
    <property type="project" value="TreeGrafter"/>
</dbReference>
<dbReference type="GO" id="GO:0016020">
    <property type="term" value="C:membrane"/>
    <property type="evidence" value="ECO:0007669"/>
    <property type="project" value="InterPro"/>
</dbReference>
<dbReference type="FunFam" id="3.90.550.10:FF:000051">
    <property type="entry name" value="Alpha-1,2-mannosyltransferase (Ktr4)"/>
    <property type="match status" value="1"/>
</dbReference>
<dbReference type="OrthoDB" id="439943at2759"/>
<evidence type="ECO:0000313" key="8">
    <source>
        <dbReference type="Proteomes" id="UP000193685"/>
    </source>
</evidence>
<comment type="caution">
    <text evidence="7">The sequence shown here is derived from an EMBL/GenBank/DDBJ whole genome shotgun (WGS) entry which is preliminary data.</text>
</comment>
<evidence type="ECO:0000256" key="3">
    <source>
        <dbReference type="ARBA" id="ARBA00022676"/>
    </source>
</evidence>
<dbReference type="SUPFAM" id="SSF53448">
    <property type="entry name" value="Nucleotide-diphospho-sugar transferases"/>
    <property type="match status" value="1"/>
</dbReference>
<accession>A0A1Y2ETG4</accession>
<sequence length="380" mass="45054">MLTLFFLLRSQRQLHTRAPVPVSDANEAVDEPRPIERLPRAIQEPLAKPPKTSKRANAAIVMLVRNSELENAISSIKDHERTFNSKFEYPWIFFNDEPFTEEFKKSTSALTKSKTSYELIPKEHWDVPEWIDREVLAESFAKLEHDDVKYHHLLSYRQMCRWNSGFFFKHPALEHIKWYWRVEPEVHFFCDIDYDVFQFMEMHEKTYGFVISLYDSPKSIRTLWPTVEKFMSKHPEYLHANNSLHWLQDDARQHHHRIANGYSTCHFWTNFEIANMEFWRSKPYQDFFAALDASGGFMYERWGDAPVHSIAMGLMEDKHKIHFFDDIGYQHIPFFSCPTDRQCSGCDYQLTDAPGTGLDNEDCKPVWFDNVERPSKKSFT</sequence>
<keyword evidence="3 7" id="KW-0328">Glycosyltransferase</keyword>
<dbReference type="Pfam" id="PF01793">
    <property type="entry name" value="Glyco_transf_15"/>
    <property type="match status" value="1"/>
</dbReference>
<dbReference type="PANTHER" id="PTHR31121">
    <property type="entry name" value="ALPHA-1,2 MANNOSYLTRANSFERASE KTR1"/>
    <property type="match status" value="1"/>
</dbReference>
<evidence type="ECO:0000256" key="6">
    <source>
        <dbReference type="SAM" id="MobiDB-lite"/>
    </source>
</evidence>
<evidence type="ECO:0000313" key="7">
    <source>
        <dbReference type="EMBL" id="ORY74842.1"/>
    </source>
</evidence>
<dbReference type="InterPro" id="IPR029044">
    <property type="entry name" value="Nucleotide-diphossugar_trans"/>
</dbReference>
<comment type="similarity">
    <text evidence="2">Belongs to the glycosyltransferase 15 family.</text>
</comment>
<dbReference type="GO" id="GO:0000026">
    <property type="term" value="F:alpha-1,2-mannosyltransferase activity"/>
    <property type="evidence" value="ECO:0007669"/>
    <property type="project" value="TreeGrafter"/>
</dbReference>
<keyword evidence="8" id="KW-1185">Reference proteome</keyword>
<evidence type="ECO:0000256" key="2">
    <source>
        <dbReference type="ARBA" id="ARBA00007677"/>
    </source>
</evidence>
<dbReference type="AlphaFoldDB" id="A0A1Y2ETG4"/>
<evidence type="ECO:0000256" key="5">
    <source>
        <dbReference type="ARBA" id="ARBA00022824"/>
    </source>
</evidence>
<keyword evidence="5" id="KW-0256">Endoplasmic reticulum</keyword>
<protein>
    <submittedName>
        <fullName evidence="7">Alpha-1,2 mannosyltransferase</fullName>
    </submittedName>
</protein>
<dbReference type="GO" id="GO:0000032">
    <property type="term" value="P:cell wall mannoprotein biosynthetic process"/>
    <property type="evidence" value="ECO:0007669"/>
    <property type="project" value="TreeGrafter"/>
</dbReference>
<dbReference type="GO" id="GO:0006493">
    <property type="term" value="P:protein O-linked glycosylation"/>
    <property type="evidence" value="ECO:0007669"/>
    <property type="project" value="TreeGrafter"/>
</dbReference>
<keyword evidence="4 7" id="KW-0808">Transferase</keyword>